<feature type="transmembrane region" description="Helical" evidence="8">
    <location>
        <begin position="96"/>
        <end position="116"/>
    </location>
</feature>
<evidence type="ECO:0000256" key="6">
    <source>
        <dbReference type="ARBA" id="ARBA00023136"/>
    </source>
</evidence>
<evidence type="ECO:0000313" key="9">
    <source>
        <dbReference type="EMBL" id="KAJ3571929.1"/>
    </source>
</evidence>
<dbReference type="SUPFAM" id="SSF103473">
    <property type="entry name" value="MFS general substrate transporter"/>
    <property type="match status" value="1"/>
</dbReference>
<reference evidence="9" key="1">
    <citation type="submission" date="2022-07" db="EMBL/GenBank/DDBJ databases">
        <title>Genome Sequence of Xylaria arbuscula.</title>
        <authorList>
            <person name="Buettner E."/>
        </authorList>
    </citation>
    <scope>NUCLEOTIDE SEQUENCE</scope>
    <source>
        <strain evidence="9">VT107</strain>
    </source>
</reference>
<comment type="caution">
    <text evidence="9">The sequence shown here is derived from an EMBL/GenBank/DDBJ whole genome shotgun (WGS) entry which is preliminary data.</text>
</comment>
<evidence type="ECO:0000256" key="5">
    <source>
        <dbReference type="ARBA" id="ARBA00022989"/>
    </source>
</evidence>
<evidence type="ECO:0000256" key="1">
    <source>
        <dbReference type="ARBA" id="ARBA00004651"/>
    </source>
</evidence>
<protein>
    <recommendedName>
        <fullName evidence="11">Major facilitator superfamily (MFS) profile domain-containing protein</fullName>
    </recommendedName>
</protein>
<evidence type="ECO:0000256" key="8">
    <source>
        <dbReference type="SAM" id="Phobius"/>
    </source>
</evidence>
<accession>A0A9W8NEE8</accession>
<organism evidence="9 10">
    <name type="scientific">Xylaria arbuscula</name>
    <dbReference type="NCBI Taxonomy" id="114810"/>
    <lineage>
        <taxon>Eukaryota</taxon>
        <taxon>Fungi</taxon>
        <taxon>Dikarya</taxon>
        <taxon>Ascomycota</taxon>
        <taxon>Pezizomycotina</taxon>
        <taxon>Sordariomycetes</taxon>
        <taxon>Xylariomycetidae</taxon>
        <taxon>Xylariales</taxon>
        <taxon>Xylariaceae</taxon>
        <taxon>Xylaria</taxon>
    </lineage>
</organism>
<evidence type="ECO:0000256" key="3">
    <source>
        <dbReference type="ARBA" id="ARBA00022475"/>
    </source>
</evidence>
<keyword evidence="5 8" id="KW-1133">Transmembrane helix</keyword>
<dbReference type="GO" id="GO:0005886">
    <property type="term" value="C:plasma membrane"/>
    <property type="evidence" value="ECO:0007669"/>
    <property type="project" value="UniProtKB-SubCell"/>
</dbReference>
<keyword evidence="10" id="KW-1185">Reference proteome</keyword>
<dbReference type="Gene3D" id="1.20.1720.10">
    <property type="entry name" value="Multidrug resistance protein D"/>
    <property type="match status" value="1"/>
</dbReference>
<dbReference type="PANTHER" id="PTHR23502:SF135">
    <property type="entry name" value="MAJOR FACILITATOR SUPERFAMILY (MFS) PROFILE DOMAIN-CONTAINING PROTEIN-RELATED"/>
    <property type="match status" value="1"/>
</dbReference>
<evidence type="ECO:0000313" key="10">
    <source>
        <dbReference type="Proteomes" id="UP001148614"/>
    </source>
</evidence>
<evidence type="ECO:0000256" key="4">
    <source>
        <dbReference type="ARBA" id="ARBA00022692"/>
    </source>
</evidence>
<sequence length="119" mass="12921">MTSQEPHEPISEPPANTSLRDESEGTDVNKTSCEKDCSDDNIVDWDGPDDPANPRCWSKAKKNVHIIIVSIFALVANLAATMFAPGAAQLAEDFHITNSVIETFTVNIYLLAFAVGRSS</sequence>
<dbReference type="EMBL" id="JANPWZ010000806">
    <property type="protein sequence ID" value="KAJ3571929.1"/>
    <property type="molecule type" value="Genomic_DNA"/>
</dbReference>
<feature type="transmembrane region" description="Helical" evidence="8">
    <location>
        <begin position="64"/>
        <end position="84"/>
    </location>
</feature>
<keyword evidence="4 8" id="KW-0812">Transmembrane</keyword>
<dbReference type="PANTHER" id="PTHR23502">
    <property type="entry name" value="MAJOR FACILITATOR SUPERFAMILY"/>
    <property type="match status" value="1"/>
</dbReference>
<feature type="region of interest" description="Disordered" evidence="7">
    <location>
        <begin position="1"/>
        <end position="33"/>
    </location>
</feature>
<feature type="compositionally biased region" description="Basic and acidic residues" evidence="7">
    <location>
        <begin position="1"/>
        <end position="10"/>
    </location>
</feature>
<comment type="similarity">
    <text evidence="2">Belongs to the major facilitator superfamily.</text>
</comment>
<keyword evidence="6 8" id="KW-0472">Membrane</keyword>
<gene>
    <name evidence="9" type="ORF">NPX13_g5216</name>
</gene>
<proteinExistence type="inferred from homology"/>
<dbReference type="VEuPathDB" id="FungiDB:F4678DRAFT_468416"/>
<evidence type="ECO:0008006" key="11">
    <source>
        <dbReference type="Google" id="ProtNLM"/>
    </source>
</evidence>
<dbReference type="Proteomes" id="UP001148614">
    <property type="component" value="Unassembled WGS sequence"/>
</dbReference>
<dbReference type="InterPro" id="IPR036259">
    <property type="entry name" value="MFS_trans_sf"/>
</dbReference>
<dbReference type="AlphaFoldDB" id="A0A9W8NEE8"/>
<keyword evidence="3" id="KW-1003">Cell membrane</keyword>
<name>A0A9W8NEE8_9PEZI</name>
<dbReference type="GO" id="GO:0022857">
    <property type="term" value="F:transmembrane transporter activity"/>
    <property type="evidence" value="ECO:0007669"/>
    <property type="project" value="TreeGrafter"/>
</dbReference>
<comment type="subcellular location">
    <subcellularLocation>
        <location evidence="1">Cell membrane</location>
        <topology evidence="1">Multi-pass membrane protein</topology>
    </subcellularLocation>
</comment>
<evidence type="ECO:0000256" key="2">
    <source>
        <dbReference type="ARBA" id="ARBA00008335"/>
    </source>
</evidence>
<evidence type="ECO:0000256" key="7">
    <source>
        <dbReference type="SAM" id="MobiDB-lite"/>
    </source>
</evidence>